<dbReference type="GO" id="GO:0005739">
    <property type="term" value="C:mitochondrion"/>
    <property type="evidence" value="ECO:0007669"/>
    <property type="project" value="UniProtKB-SubCell"/>
</dbReference>
<dbReference type="InterPro" id="IPR050700">
    <property type="entry name" value="YIM1/Zinc_Alcohol_DH_Fams"/>
</dbReference>
<dbReference type="SUPFAM" id="SSF51735">
    <property type="entry name" value="NAD(P)-binding Rossmann-fold domains"/>
    <property type="match status" value="1"/>
</dbReference>
<keyword evidence="4" id="KW-0560">Oxidoreductase</keyword>
<dbReference type="Gene3D" id="3.40.50.720">
    <property type="entry name" value="NAD(P)-binding Rossmann-like Domain"/>
    <property type="match status" value="1"/>
</dbReference>
<proteinExistence type="inferred from homology"/>
<accession>A0A067RAJ0</accession>
<dbReference type="InterPro" id="IPR037397">
    <property type="entry name" value="RTN4IP1"/>
</dbReference>
<evidence type="ECO:0000256" key="2">
    <source>
        <dbReference type="ARBA" id="ARBA00010371"/>
    </source>
</evidence>
<dbReference type="InterPro" id="IPR002364">
    <property type="entry name" value="Quin_OxRdtase/zeta-crystal_CS"/>
</dbReference>
<organism evidence="7 8">
    <name type="scientific">Zootermopsis nevadensis</name>
    <name type="common">Dampwood termite</name>
    <dbReference type="NCBI Taxonomy" id="136037"/>
    <lineage>
        <taxon>Eukaryota</taxon>
        <taxon>Metazoa</taxon>
        <taxon>Ecdysozoa</taxon>
        <taxon>Arthropoda</taxon>
        <taxon>Hexapoda</taxon>
        <taxon>Insecta</taxon>
        <taxon>Pterygota</taxon>
        <taxon>Neoptera</taxon>
        <taxon>Polyneoptera</taxon>
        <taxon>Dictyoptera</taxon>
        <taxon>Blattodea</taxon>
        <taxon>Blattoidea</taxon>
        <taxon>Termitoidae</taxon>
        <taxon>Termopsidae</taxon>
        <taxon>Zootermopsis</taxon>
    </lineage>
</organism>
<dbReference type="SMART" id="SM00829">
    <property type="entry name" value="PKS_ER"/>
    <property type="match status" value="1"/>
</dbReference>
<dbReference type="PANTHER" id="PTHR11695:SF294">
    <property type="entry name" value="RETICULON-4-INTERACTING PROTEIN 1, MITOCHONDRIAL"/>
    <property type="match status" value="1"/>
</dbReference>
<keyword evidence="5" id="KW-0496">Mitochondrion</keyword>
<sequence>MHKQKFLSPFFKIDSISWFLSKNRGYSMAPEVSKEYNRSKMLAWQIHCYGGLEELKLSKTVRVPYIKGPNDVMIQISASSVNPIDVLMMGGYGSVFLNKARQVEACSFSEILEFPLVLGRDFAGRVVAKGLGVGHDVSIGDEVWGALPPHQQGCHAEFVRVNKSLVHRKPRTLSLLESASIPYAAMTAWSALKVTGGLCLSPPKGKRVLILGGSGGVGTAALQLLKAWGAQVVTTCRADAVPLLESFGADCVIDYTHTDAEKQIREEGKYNIILDAAGLGADAGPKYADCLKDINISKFITLRSPLLRNVDDYGVVAGTMKNIADLFVTNVKTGIMSKSSTVRWGFFLPLSDAIREITTLVEEGKMCPAIEKVFPFSDLPKSYERIKAGHLRGKIVINMNEE</sequence>
<feature type="domain" description="Enoyl reductase (ER)" evidence="6">
    <location>
        <begin position="50"/>
        <end position="397"/>
    </location>
</feature>
<comment type="subcellular location">
    <subcellularLocation>
        <location evidence="1">Mitochondrion</location>
    </subcellularLocation>
</comment>
<dbReference type="Gene3D" id="3.90.180.10">
    <property type="entry name" value="Medium-chain alcohol dehydrogenases, catalytic domain"/>
    <property type="match status" value="1"/>
</dbReference>
<dbReference type="CDD" id="cd08248">
    <property type="entry name" value="RTN4I1"/>
    <property type="match status" value="1"/>
</dbReference>
<dbReference type="AlphaFoldDB" id="A0A067RAJ0"/>
<evidence type="ECO:0000256" key="3">
    <source>
        <dbReference type="ARBA" id="ARBA00022946"/>
    </source>
</evidence>
<keyword evidence="8" id="KW-1185">Reference proteome</keyword>
<gene>
    <name evidence="7" type="ORF">L798_04650</name>
</gene>
<dbReference type="EMBL" id="KK852584">
    <property type="protein sequence ID" value="KDR20846.1"/>
    <property type="molecule type" value="Genomic_DNA"/>
</dbReference>
<evidence type="ECO:0000256" key="5">
    <source>
        <dbReference type="ARBA" id="ARBA00023128"/>
    </source>
</evidence>
<dbReference type="InterPro" id="IPR013154">
    <property type="entry name" value="ADH-like_N"/>
</dbReference>
<evidence type="ECO:0000256" key="4">
    <source>
        <dbReference type="ARBA" id="ARBA00023002"/>
    </source>
</evidence>
<dbReference type="eggNOG" id="KOG1198">
    <property type="taxonomic scope" value="Eukaryota"/>
</dbReference>
<evidence type="ECO:0000259" key="6">
    <source>
        <dbReference type="SMART" id="SM00829"/>
    </source>
</evidence>
<protein>
    <submittedName>
        <fullName evidence="7">Reticulon-4-interacting protein 1-like protein, mitochondrial</fullName>
    </submittedName>
</protein>
<dbReference type="Pfam" id="PF13602">
    <property type="entry name" value="ADH_zinc_N_2"/>
    <property type="match status" value="1"/>
</dbReference>
<dbReference type="SUPFAM" id="SSF50129">
    <property type="entry name" value="GroES-like"/>
    <property type="match status" value="1"/>
</dbReference>
<dbReference type="Proteomes" id="UP000027135">
    <property type="component" value="Unassembled WGS sequence"/>
</dbReference>
<dbReference type="FunCoup" id="A0A067RAJ0">
    <property type="interactions" value="875"/>
</dbReference>
<evidence type="ECO:0000313" key="7">
    <source>
        <dbReference type="EMBL" id="KDR20846.1"/>
    </source>
</evidence>
<dbReference type="STRING" id="136037.A0A067RAJ0"/>
<dbReference type="PROSITE" id="PS01162">
    <property type="entry name" value="QOR_ZETA_CRYSTAL"/>
    <property type="match status" value="1"/>
</dbReference>
<dbReference type="PANTHER" id="PTHR11695">
    <property type="entry name" value="ALCOHOL DEHYDROGENASE RELATED"/>
    <property type="match status" value="1"/>
</dbReference>
<dbReference type="Pfam" id="PF08240">
    <property type="entry name" value="ADH_N"/>
    <property type="match status" value="1"/>
</dbReference>
<comment type="similarity">
    <text evidence="2">Belongs to the zinc-containing alcohol dehydrogenase family. Quinone oxidoreductase subfamily.</text>
</comment>
<dbReference type="GO" id="GO:0008270">
    <property type="term" value="F:zinc ion binding"/>
    <property type="evidence" value="ECO:0007669"/>
    <property type="project" value="InterPro"/>
</dbReference>
<dbReference type="InParanoid" id="A0A067RAJ0"/>
<dbReference type="FunFam" id="3.40.50.720:FF:000147">
    <property type="entry name" value="Reticulon-4-interacting protein 1 homolog, mitochondrial"/>
    <property type="match status" value="1"/>
</dbReference>
<dbReference type="OrthoDB" id="48317at2759"/>
<evidence type="ECO:0000256" key="1">
    <source>
        <dbReference type="ARBA" id="ARBA00004173"/>
    </source>
</evidence>
<keyword evidence="3" id="KW-0809">Transit peptide</keyword>
<reference evidence="7 8" key="1">
    <citation type="journal article" date="2014" name="Nat. Commun.">
        <title>Molecular traces of alternative social organization in a termite genome.</title>
        <authorList>
            <person name="Terrapon N."/>
            <person name="Li C."/>
            <person name="Robertson H.M."/>
            <person name="Ji L."/>
            <person name="Meng X."/>
            <person name="Booth W."/>
            <person name="Chen Z."/>
            <person name="Childers C.P."/>
            <person name="Glastad K.M."/>
            <person name="Gokhale K."/>
            <person name="Gowin J."/>
            <person name="Gronenberg W."/>
            <person name="Hermansen R.A."/>
            <person name="Hu H."/>
            <person name="Hunt B.G."/>
            <person name="Huylmans A.K."/>
            <person name="Khalil S.M."/>
            <person name="Mitchell R.D."/>
            <person name="Munoz-Torres M.C."/>
            <person name="Mustard J.A."/>
            <person name="Pan H."/>
            <person name="Reese J.T."/>
            <person name="Scharf M.E."/>
            <person name="Sun F."/>
            <person name="Vogel H."/>
            <person name="Xiao J."/>
            <person name="Yang W."/>
            <person name="Yang Z."/>
            <person name="Yang Z."/>
            <person name="Zhou J."/>
            <person name="Zhu J."/>
            <person name="Brent C.S."/>
            <person name="Elsik C.G."/>
            <person name="Goodisman M.A."/>
            <person name="Liberles D.A."/>
            <person name="Roe R.M."/>
            <person name="Vargo E.L."/>
            <person name="Vilcinskas A."/>
            <person name="Wang J."/>
            <person name="Bornberg-Bauer E."/>
            <person name="Korb J."/>
            <person name="Zhang G."/>
            <person name="Liebig J."/>
        </authorList>
    </citation>
    <scope>NUCLEOTIDE SEQUENCE [LARGE SCALE GENOMIC DNA]</scope>
    <source>
        <tissue evidence="7">Whole organism</tissue>
    </source>
</reference>
<dbReference type="OMA" id="PVVPGWD"/>
<dbReference type="InterPro" id="IPR011032">
    <property type="entry name" value="GroES-like_sf"/>
</dbReference>
<evidence type="ECO:0000313" key="8">
    <source>
        <dbReference type="Proteomes" id="UP000027135"/>
    </source>
</evidence>
<dbReference type="InterPro" id="IPR036291">
    <property type="entry name" value="NAD(P)-bd_dom_sf"/>
</dbReference>
<name>A0A067RAJ0_ZOONE</name>
<dbReference type="GO" id="GO:0016491">
    <property type="term" value="F:oxidoreductase activity"/>
    <property type="evidence" value="ECO:0007669"/>
    <property type="project" value="UniProtKB-KW"/>
</dbReference>
<dbReference type="InterPro" id="IPR020843">
    <property type="entry name" value="ER"/>
</dbReference>